<evidence type="ECO:0000256" key="2">
    <source>
        <dbReference type="ARBA" id="ARBA00006706"/>
    </source>
</evidence>
<dbReference type="CDD" id="cd00685">
    <property type="entry name" value="Trans_IPPS_HT"/>
    <property type="match status" value="1"/>
</dbReference>
<dbReference type="PROSITE" id="PS00444">
    <property type="entry name" value="POLYPRENYL_SYNTHASE_2"/>
    <property type="match status" value="1"/>
</dbReference>
<dbReference type="EMBL" id="CP012673">
    <property type="protein sequence ID" value="AUX42027.1"/>
    <property type="molecule type" value="Genomic_DNA"/>
</dbReference>
<dbReference type="SFLD" id="SFLDS00005">
    <property type="entry name" value="Isoprenoid_Synthase_Type_I"/>
    <property type="match status" value="1"/>
</dbReference>
<dbReference type="PROSITE" id="PS00723">
    <property type="entry name" value="POLYPRENYL_SYNTHASE_1"/>
    <property type="match status" value="1"/>
</dbReference>
<dbReference type="Proteomes" id="UP000238348">
    <property type="component" value="Chromosome"/>
</dbReference>
<comment type="similarity">
    <text evidence="2 6">Belongs to the FPP/GGPP synthase family.</text>
</comment>
<dbReference type="GO" id="GO:0008299">
    <property type="term" value="P:isoprenoid biosynthetic process"/>
    <property type="evidence" value="ECO:0007669"/>
    <property type="project" value="InterPro"/>
</dbReference>
<evidence type="ECO:0000313" key="7">
    <source>
        <dbReference type="EMBL" id="AUX42027.1"/>
    </source>
</evidence>
<name>A0A2L0ERT2_SORCE</name>
<evidence type="ECO:0000256" key="1">
    <source>
        <dbReference type="ARBA" id="ARBA00001946"/>
    </source>
</evidence>
<dbReference type="GO" id="GO:0004659">
    <property type="term" value="F:prenyltransferase activity"/>
    <property type="evidence" value="ECO:0007669"/>
    <property type="project" value="InterPro"/>
</dbReference>
<keyword evidence="4" id="KW-0479">Metal-binding</keyword>
<dbReference type="InterPro" id="IPR008949">
    <property type="entry name" value="Isoprenoid_synthase_dom_sf"/>
</dbReference>
<evidence type="ECO:0000313" key="8">
    <source>
        <dbReference type="Proteomes" id="UP000238348"/>
    </source>
</evidence>
<keyword evidence="3 6" id="KW-0808">Transferase</keyword>
<dbReference type="RefSeq" id="WP_234023761.1">
    <property type="nucleotide sequence ID" value="NZ_CP012673.1"/>
</dbReference>
<dbReference type="Gene3D" id="1.10.600.10">
    <property type="entry name" value="Farnesyl Diphosphate Synthase"/>
    <property type="match status" value="1"/>
</dbReference>
<reference evidence="7 8" key="1">
    <citation type="submission" date="2015-09" db="EMBL/GenBank/DDBJ databases">
        <title>Sorangium comparison.</title>
        <authorList>
            <person name="Zaburannyi N."/>
            <person name="Bunk B."/>
            <person name="Overmann J."/>
            <person name="Mueller R."/>
        </authorList>
    </citation>
    <scope>NUCLEOTIDE SEQUENCE [LARGE SCALE GENOMIC DNA]</scope>
    <source>
        <strain evidence="7 8">So ce26</strain>
    </source>
</reference>
<comment type="cofactor">
    <cofactor evidence="1">
        <name>Mg(2+)</name>
        <dbReference type="ChEBI" id="CHEBI:18420"/>
    </cofactor>
</comment>
<organism evidence="7 8">
    <name type="scientific">Sorangium cellulosum</name>
    <name type="common">Polyangium cellulosum</name>
    <dbReference type="NCBI Taxonomy" id="56"/>
    <lineage>
        <taxon>Bacteria</taxon>
        <taxon>Pseudomonadati</taxon>
        <taxon>Myxococcota</taxon>
        <taxon>Polyangia</taxon>
        <taxon>Polyangiales</taxon>
        <taxon>Polyangiaceae</taxon>
        <taxon>Sorangium</taxon>
    </lineage>
</organism>
<evidence type="ECO:0000256" key="3">
    <source>
        <dbReference type="ARBA" id="ARBA00022679"/>
    </source>
</evidence>
<evidence type="ECO:0000256" key="6">
    <source>
        <dbReference type="RuleBase" id="RU004466"/>
    </source>
</evidence>
<evidence type="ECO:0000256" key="5">
    <source>
        <dbReference type="ARBA" id="ARBA00022842"/>
    </source>
</evidence>
<gene>
    <name evidence="7" type="ORF">SOCE26_034520</name>
</gene>
<evidence type="ECO:0000256" key="4">
    <source>
        <dbReference type="ARBA" id="ARBA00022723"/>
    </source>
</evidence>
<sequence>MTATTTLTGTVQRSDVVSSLGSMCAGRGLDSLAARLAELRRLLDGDLDDVERELSKVGLDGGTPAHQSARHLLGLSGKRLRPICVALAAHIGGGFNDAARTFAVAVELVHNATLLHDDVVDLGDRRRGADAARVIYGNAASIFGGDYLLLDALARIQAVGIPGVLERVLQVVKEMVIAEALQLASRGRVRTSTSEYFQIVDGKTASLFRWAMFAGARAGGVSEPLCKALESFGTSLGVAFQLVDDVLDFAGDPDATGKALLTDLREGKMTYPLLLAMERDRELTPALEAHCAAEEVAVEPELGRRIARIMVEQRVVDDCLDLASRLCGDAVRSIEPLPDSPAKAALEGVAMSTPRRRR</sequence>
<dbReference type="GO" id="GO:0046872">
    <property type="term" value="F:metal ion binding"/>
    <property type="evidence" value="ECO:0007669"/>
    <property type="project" value="UniProtKB-KW"/>
</dbReference>
<dbReference type="SUPFAM" id="SSF48576">
    <property type="entry name" value="Terpenoid synthases"/>
    <property type="match status" value="1"/>
</dbReference>
<proteinExistence type="inferred from homology"/>
<protein>
    <submittedName>
        <fullName evidence="7">Octaprenyl diphosphate synthase</fullName>
    </submittedName>
</protein>
<accession>A0A2L0ERT2</accession>
<dbReference type="AlphaFoldDB" id="A0A2L0ERT2"/>
<dbReference type="PANTHER" id="PTHR12001:SF69">
    <property type="entry name" value="ALL TRANS-POLYPRENYL-DIPHOSPHATE SYNTHASE PDSS1"/>
    <property type="match status" value="1"/>
</dbReference>
<keyword evidence="5" id="KW-0460">Magnesium</keyword>
<dbReference type="Pfam" id="PF00348">
    <property type="entry name" value="polyprenyl_synt"/>
    <property type="match status" value="1"/>
</dbReference>
<dbReference type="PANTHER" id="PTHR12001">
    <property type="entry name" value="GERANYLGERANYL PYROPHOSPHATE SYNTHASE"/>
    <property type="match status" value="1"/>
</dbReference>
<dbReference type="InterPro" id="IPR000092">
    <property type="entry name" value="Polyprenyl_synt"/>
</dbReference>
<dbReference type="InterPro" id="IPR033749">
    <property type="entry name" value="Polyprenyl_synt_CS"/>
</dbReference>